<dbReference type="PANTHER" id="PTHR12835">
    <property type="entry name" value="BIOTIN PROTEIN LIGASE"/>
    <property type="match status" value="1"/>
</dbReference>
<dbReference type="Pfam" id="PF03099">
    <property type="entry name" value="BPL_LplA_LipB"/>
    <property type="match status" value="1"/>
</dbReference>
<dbReference type="PROSITE" id="PS51733">
    <property type="entry name" value="BPL_LPL_CATALYTIC"/>
    <property type="match status" value="1"/>
</dbReference>
<dbReference type="Proteomes" id="UP000029964">
    <property type="component" value="Unassembled WGS sequence"/>
</dbReference>
<evidence type="ECO:0000256" key="2">
    <source>
        <dbReference type="ARBA" id="ARBA00022598"/>
    </source>
</evidence>
<sequence>MAVRKLNILVYTGTGATSESVRHCIFSLRQLLSPNYAVIPINETVILKEPWAATCALLVFPGGADLGYCRALNGEGNRRISDYVRRGGAYLGFCAGGYYGSRRCEFEVGNPPLEVIGSRELGFFPGTCRGAAFGGFDYQSEKGARAVTLKVERDAFGGGGGGGNEDDGMPAETTSYFNGGGVFVDAQSFGASKVEVLATFEDELDVDGGDGKAAVVLCTMGNGKALLTGPHPEFAAVNLSPKPHIPHYDDLMAKLAAADKSRIAFLKACLGKLGLEPNETTQTIPSLSPLHLSSIDDSGVAEMLCSWESIMDRENGLELIRGEADKFLIQTQDSQWDMDEIRESLPQDGVQTRPEQDISPLNYEAVVKKIVAHETALPSTKQTPRFDHQLYYSSLRRCQLVERSAVSWGNNLLYGDVVTSTNTLLEKYDATGTKDLRSSIITDQGRNPKLLATLPTGFTLAASTQVAGRGRGTNVWIAPPGALIHSTVINHPGHLSMSRPIVFIQYIAAIAIVEAIQSYGQGYEKLPVKIKWPNDIYALDPSNPESKEYVKIGGILSQCGYFNGAYQVVLGIGINTINPRPTTSLSDLLPPNADPLHIETLLARLLTRLEATYAQFLREGFSEDLERRYYRHWLHTGQLVFLEAEGGVLARVIGITRDWGMLRVEETDREGRATGKMWALQSDENSFDYWKGLVRKKL</sequence>
<dbReference type="InterPro" id="IPR029062">
    <property type="entry name" value="Class_I_gatase-like"/>
</dbReference>
<dbReference type="CDD" id="cd03144">
    <property type="entry name" value="GATase1_ScBLP_like"/>
    <property type="match status" value="1"/>
</dbReference>
<accession>A0A086TDM0</accession>
<feature type="domain" description="BPL/LPL catalytic" evidence="3">
    <location>
        <begin position="427"/>
        <end position="617"/>
    </location>
</feature>
<dbReference type="InterPro" id="IPR019197">
    <property type="entry name" value="Biotin-prot_ligase_N"/>
</dbReference>
<dbReference type="SUPFAM" id="SSF52317">
    <property type="entry name" value="Class I glutamine amidotransferase-like"/>
    <property type="match status" value="1"/>
</dbReference>
<dbReference type="SUPFAM" id="SSF55681">
    <property type="entry name" value="Class II aaRS and biotin synthetases"/>
    <property type="match status" value="1"/>
</dbReference>
<evidence type="ECO:0000313" key="5">
    <source>
        <dbReference type="Proteomes" id="UP000029964"/>
    </source>
</evidence>
<evidence type="ECO:0000313" key="4">
    <source>
        <dbReference type="EMBL" id="KFH47452.1"/>
    </source>
</evidence>
<dbReference type="Pfam" id="PF09825">
    <property type="entry name" value="BPL_N"/>
    <property type="match status" value="1"/>
</dbReference>
<dbReference type="OrthoDB" id="10250105at2759"/>
<dbReference type="EMBL" id="JPKY01000009">
    <property type="protein sequence ID" value="KFH47452.1"/>
    <property type="molecule type" value="Genomic_DNA"/>
</dbReference>
<dbReference type="PANTHER" id="PTHR12835:SF5">
    <property type="entry name" value="BIOTIN--PROTEIN LIGASE"/>
    <property type="match status" value="1"/>
</dbReference>
<name>A0A086TDM0_HAPC1</name>
<dbReference type="STRING" id="857340.A0A086TDM0"/>
<comment type="similarity">
    <text evidence="1">Belongs to the biotin--protein ligase family.</text>
</comment>
<dbReference type="GO" id="GO:0005737">
    <property type="term" value="C:cytoplasm"/>
    <property type="evidence" value="ECO:0007669"/>
    <property type="project" value="TreeGrafter"/>
</dbReference>
<dbReference type="AlphaFoldDB" id="A0A086TDM0"/>
<protein>
    <submittedName>
        <fullName evidence="4">Biotin--protein ligase-like protein</fullName>
    </submittedName>
</protein>
<comment type="caution">
    <text evidence="4">The sequence shown here is derived from an EMBL/GenBank/DDBJ whole genome shotgun (WGS) entry which is preliminary data.</text>
</comment>
<dbReference type="HOGENOM" id="CLU_006150_1_1_1"/>
<dbReference type="InterPro" id="IPR045864">
    <property type="entry name" value="aa-tRNA-synth_II/BPL/LPL"/>
</dbReference>
<keyword evidence="5" id="KW-1185">Reference proteome</keyword>
<proteinExistence type="inferred from homology"/>
<dbReference type="Gene3D" id="3.40.50.880">
    <property type="match status" value="1"/>
</dbReference>
<reference evidence="5" key="1">
    <citation type="journal article" date="2014" name="Genome Announc.">
        <title>Genome sequence and annotation of Acremonium chrysogenum, producer of the beta-lactam antibiotic cephalosporin C.</title>
        <authorList>
            <person name="Terfehr D."/>
            <person name="Dahlmann T.A."/>
            <person name="Specht T."/>
            <person name="Zadra I."/>
            <person name="Kuernsteiner H."/>
            <person name="Kueck U."/>
        </authorList>
    </citation>
    <scope>NUCLEOTIDE SEQUENCE [LARGE SCALE GENOMIC DNA]</scope>
    <source>
        <strain evidence="5">ATCC 11550 / CBS 779.69 / DSM 880 / IAM 14645 / JCM 23072 / IMI 49137</strain>
    </source>
</reference>
<evidence type="ECO:0000259" key="3">
    <source>
        <dbReference type="PROSITE" id="PS51733"/>
    </source>
</evidence>
<dbReference type="GO" id="GO:0004077">
    <property type="term" value="F:biotin--[biotin carboxyl-carrier protein] ligase activity"/>
    <property type="evidence" value="ECO:0007669"/>
    <property type="project" value="EnsemblFungi"/>
</dbReference>
<gene>
    <name evidence="4" type="ORF">ACRE_016980</name>
</gene>
<keyword evidence="2 4" id="KW-0436">Ligase</keyword>
<dbReference type="NCBIfam" id="TIGR00121">
    <property type="entry name" value="birA_ligase"/>
    <property type="match status" value="1"/>
</dbReference>
<dbReference type="Gene3D" id="3.30.930.10">
    <property type="entry name" value="Bira Bifunctional Protein, Domain 2"/>
    <property type="match status" value="1"/>
</dbReference>
<evidence type="ECO:0000256" key="1">
    <source>
        <dbReference type="ARBA" id="ARBA00009934"/>
    </source>
</evidence>
<dbReference type="InterPro" id="IPR004143">
    <property type="entry name" value="BPL_LPL_catalytic"/>
</dbReference>
<organism evidence="4 5">
    <name type="scientific">Hapsidospora chrysogenum (strain ATCC 11550 / CBS 779.69 / DSM 880 / IAM 14645 / JCM 23072 / IMI 49137)</name>
    <name type="common">Acremonium chrysogenum</name>
    <dbReference type="NCBI Taxonomy" id="857340"/>
    <lineage>
        <taxon>Eukaryota</taxon>
        <taxon>Fungi</taxon>
        <taxon>Dikarya</taxon>
        <taxon>Ascomycota</taxon>
        <taxon>Pezizomycotina</taxon>
        <taxon>Sordariomycetes</taxon>
        <taxon>Hypocreomycetidae</taxon>
        <taxon>Hypocreales</taxon>
        <taxon>Bionectriaceae</taxon>
        <taxon>Hapsidospora</taxon>
    </lineage>
</organism>
<dbReference type="InterPro" id="IPR004408">
    <property type="entry name" value="Biotin_CoA_COase_ligase"/>
</dbReference>